<evidence type="ECO:0000313" key="2">
    <source>
        <dbReference type="Proteomes" id="UP001566132"/>
    </source>
</evidence>
<reference evidence="1 2" key="1">
    <citation type="submission" date="2024-05" db="EMBL/GenBank/DDBJ databases">
        <title>Genetic variation in Jamaican populations of the coffee berry borer (Hypothenemus hampei).</title>
        <authorList>
            <person name="Errbii M."/>
            <person name="Myrie A."/>
        </authorList>
    </citation>
    <scope>NUCLEOTIDE SEQUENCE [LARGE SCALE GENOMIC DNA]</scope>
    <source>
        <strain evidence="1">JA-Hopewell-2020-01-JO</strain>
        <tissue evidence="1">Whole body</tissue>
    </source>
</reference>
<keyword evidence="2" id="KW-1185">Reference proteome</keyword>
<sequence length="120" mass="13577">MTSSGSSSFSLRETSSMEINYTDSTASSLTDLDFSTPRETFKRENGETKCFWKKFLMSSVKIDKKSEVSSMNSDSSFYKCIDDKKRHDSKSKSLLDNLTICLWKCSFGCQELPTSPKKCS</sequence>
<organism evidence="1 2">
    <name type="scientific">Hypothenemus hampei</name>
    <name type="common">Coffee berry borer</name>
    <dbReference type="NCBI Taxonomy" id="57062"/>
    <lineage>
        <taxon>Eukaryota</taxon>
        <taxon>Metazoa</taxon>
        <taxon>Ecdysozoa</taxon>
        <taxon>Arthropoda</taxon>
        <taxon>Hexapoda</taxon>
        <taxon>Insecta</taxon>
        <taxon>Pterygota</taxon>
        <taxon>Neoptera</taxon>
        <taxon>Endopterygota</taxon>
        <taxon>Coleoptera</taxon>
        <taxon>Polyphaga</taxon>
        <taxon>Cucujiformia</taxon>
        <taxon>Curculionidae</taxon>
        <taxon>Scolytinae</taxon>
        <taxon>Hypothenemus</taxon>
    </lineage>
</organism>
<comment type="caution">
    <text evidence="1">The sequence shown here is derived from an EMBL/GenBank/DDBJ whole genome shotgun (WGS) entry which is preliminary data.</text>
</comment>
<proteinExistence type="predicted"/>
<dbReference type="EMBL" id="JBDJPC010000009">
    <property type="protein sequence ID" value="KAL1492247.1"/>
    <property type="molecule type" value="Genomic_DNA"/>
</dbReference>
<gene>
    <name evidence="1" type="ORF">ABEB36_012725</name>
</gene>
<evidence type="ECO:0000313" key="1">
    <source>
        <dbReference type="EMBL" id="KAL1492247.1"/>
    </source>
</evidence>
<accession>A0ABD1EC97</accession>
<dbReference type="AlphaFoldDB" id="A0ABD1EC97"/>
<dbReference type="Proteomes" id="UP001566132">
    <property type="component" value="Unassembled WGS sequence"/>
</dbReference>
<protein>
    <submittedName>
        <fullName evidence="1">Uncharacterized protein</fullName>
    </submittedName>
</protein>
<name>A0ABD1EC97_HYPHA</name>